<organism evidence="13 14">
    <name type="scientific">Triticum urartu</name>
    <name type="common">Red wild einkorn</name>
    <name type="synonym">Crithodium urartu</name>
    <dbReference type="NCBI Taxonomy" id="4572"/>
    <lineage>
        <taxon>Eukaryota</taxon>
        <taxon>Viridiplantae</taxon>
        <taxon>Streptophyta</taxon>
        <taxon>Embryophyta</taxon>
        <taxon>Tracheophyta</taxon>
        <taxon>Spermatophyta</taxon>
        <taxon>Magnoliopsida</taxon>
        <taxon>Liliopsida</taxon>
        <taxon>Poales</taxon>
        <taxon>Poaceae</taxon>
        <taxon>BOP clade</taxon>
        <taxon>Pooideae</taxon>
        <taxon>Triticodae</taxon>
        <taxon>Triticeae</taxon>
        <taxon>Triticinae</taxon>
        <taxon>Triticum</taxon>
    </lineage>
</organism>
<dbReference type="GO" id="GO:0016705">
    <property type="term" value="F:oxidoreductase activity, acting on paired donors, with incorporation or reduction of molecular oxygen"/>
    <property type="evidence" value="ECO:0007669"/>
    <property type="project" value="InterPro"/>
</dbReference>
<evidence type="ECO:0000256" key="4">
    <source>
        <dbReference type="ARBA" id="ARBA00022617"/>
    </source>
</evidence>
<comment type="cofactor">
    <cofactor evidence="1 12">
        <name>heme</name>
        <dbReference type="ChEBI" id="CHEBI:30413"/>
    </cofactor>
</comment>
<dbReference type="EnsemblPlants" id="TuG1812G0700005616.01.T01">
    <property type="protein sequence ID" value="TuG1812G0700005616.01.T01.cds310438"/>
    <property type="gene ID" value="TuG1812G0700005616.01"/>
</dbReference>
<dbReference type="InterPro" id="IPR052306">
    <property type="entry name" value="CYP450_71D"/>
</dbReference>
<evidence type="ECO:0000256" key="3">
    <source>
        <dbReference type="ARBA" id="ARBA00010617"/>
    </source>
</evidence>
<sequence length="252" mass="27666">MHRYVIQKLKLMRKRCNACELGLGASPKKQFRGYMEMFLFFDTCIFPPKTLKLSSLLVGYVFGGKRDLGDNTPVGDGGAHAKPGGESCIGEEALQELRYLHLVIKESLRLHPVLPLLLPRECQKPCRVLGYDVPKGAMVLVNVWAIGRDSASWGTDDEEFRPERFEEAGDASVDFRGTNFELVPFGAGWTMCPVVTFGLAVVELMLASLLFHFDWGLPGGGAGGLDMVEELGITARRKGDLLLHATVSCACS</sequence>
<protein>
    <submittedName>
        <fullName evidence="13">Uncharacterized protein</fullName>
    </submittedName>
</protein>
<evidence type="ECO:0000256" key="12">
    <source>
        <dbReference type="PIRSR" id="PIRSR602403-1"/>
    </source>
</evidence>
<dbReference type="InterPro" id="IPR036396">
    <property type="entry name" value="Cyt_P450_sf"/>
</dbReference>
<dbReference type="InterPro" id="IPR002403">
    <property type="entry name" value="Cyt_P450_E_grp-IV"/>
</dbReference>
<dbReference type="Pfam" id="PF00067">
    <property type="entry name" value="p450"/>
    <property type="match status" value="1"/>
</dbReference>
<keyword evidence="7" id="KW-1133">Transmembrane helix</keyword>
<evidence type="ECO:0000256" key="8">
    <source>
        <dbReference type="ARBA" id="ARBA00023002"/>
    </source>
</evidence>
<proteinExistence type="inferred from homology"/>
<evidence type="ECO:0000256" key="10">
    <source>
        <dbReference type="ARBA" id="ARBA00023033"/>
    </source>
</evidence>
<dbReference type="AlphaFoldDB" id="A0A8R7R6G9"/>
<dbReference type="Proteomes" id="UP000015106">
    <property type="component" value="Chromosome 7"/>
</dbReference>
<evidence type="ECO:0000256" key="6">
    <source>
        <dbReference type="ARBA" id="ARBA00022723"/>
    </source>
</evidence>
<evidence type="ECO:0000256" key="9">
    <source>
        <dbReference type="ARBA" id="ARBA00023004"/>
    </source>
</evidence>
<keyword evidence="9 12" id="KW-0408">Iron</keyword>
<reference evidence="13" key="3">
    <citation type="submission" date="2022-06" db="UniProtKB">
        <authorList>
            <consortium name="EnsemblPlants"/>
        </authorList>
    </citation>
    <scope>IDENTIFICATION</scope>
</reference>
<keyword evidence="4 12" id="KW-0349">Heme</keyword>
<evidence type="ECO:0000256" key="1">
    <source>
        <dbReference type="ARBA" id="ARBA00001971"/>
    </source>
</evidence>
<keyword evidence="10" id="KW-0503">Monooxygenase</keyword>
<comment type="subcellular location">
    <subcellularLocation>
        <location evidence="2">Membrane</location>
        <topology evidence="2">Single-pass membrane protein</topology>
    </subcellularLocation>
</comment>
<dbReference type="PRINTS" id="PR00465">
    <property type="entry name" value="EP450IV"/>
</dbReference>
<evidence type="ECO:0000256" key="11">
    <source>
        <dbReference type="ARBA" id="ARBA00023136"/>
    </source>
</evidence>
<evidence type="ECO:0000313" key="13">
    <source>
        <dbReference type="EnsemblPlants" id="TuG1812G0700005616.01.T01.cds310438"/>
    </source>
</evidence>
<dbReference type="PANTHER" id="PTHR47953:SF19">
    <property type="entry name" value="OS06G0641600 PROTEIN"/>
    <property type="match status" value="1"/>
</dbReference>
<evidence type="ECO:0000256" key="7">
    <source>
        <dbReference type="ARBA" id="ARBA00022989"/>
    </source>
</evidence>
<reference evidence="14" key="1">
    <citation type="journal article" date="2013" name="Nature">
        <title>Draft genome of the wheat A-genome progenitor Triticum urartu.</title>
        <authorList>
            <person name="Ling H.Q."/>
            <person name="Zhao S."/>
            <person name="Liu D."/>
            <person name="Wang J."/>
            <person name="Sun H."/>
            <person name="Zhang C."/>
            <person name="Fan H."/>
            <person name="Li D."/>
            <person name="Dong L."/>
            <person name="Tao Y."/>
            <person name="Gao C."/>
            <person name="Wu H."/>
            <person name="Li Y."/>
            <person name="Cui Y."/>
            <person name="Guo X."/>
            <person name="Zheng S."/>
            <person name="Wang B."/>
            <person name="Yu K."/>
            <person name="Liang Q."/>
            <person name="Yang W."/>
            <person name="Lou X."/>
            <person name="Chen J."/>
            <person name="Feng M."/>
            <person name="Jian J."/>
            <person name="Zhang X."/>
            <person name="Luo G."/>
            <person name="Jiang Y."/>
            <person name="Liu J."/>
            <person name="Wang Z."/>
            <person name="Sha Y."/>
            <person name="Zhang B."/>
            <person name="Wu H."/>
            <person name="Tang D."/>
            <person name="Shen Q."/>
            <person name="Xue P."/>
            <person name="Zou S."/>
            <person name="Wang X."/>
            <person name="Liu X."/>
            <person name="Wang F."/>
            <person name="Yang Y."/>
            <person name="An X."/>
            <person name="Dong Z."/>
            <person name="Zhang K."/>
            <person name="Zhang X."/>
            <person name="Luo M.C."/>
            <person name="Dvorak J."/>
            <person name="Tong Y."/>
            <person name="Wang J."/>
            <person name="Yang H."/>
            <person name="Li Z."/>
            <person name="Wang D."/>
            <person name="Zhang A."/>
            <person name="Wang J."/>
        </authorList>
    </citation>
    <scope>NUCLEOTIDE SEQUENCE</scope>
    <source>
        <strain evidence="14">cv. G1812</strain>
    </source>
</reference>
<keyword evidence="14" id="KW-1185">Reference proteome</keyword>
<dbReference type="InterPro" id="IPR001128">
    <property type="entry name" value="Cyt_P450"/>
</dbReference>
<dbReference type="GO" id="GO:0016020">
    <property type="term" value="C:membrane"/>
    <property type="evidence" value="ECO:0007669"/>
    <property type="project" value="UniProtKB-SubCell"/>
</dbReference>
<evidence type="ECO:0000256" key="5">
    <source>
        <dbReference type="ARBA" id="ARBA00022692"/>
    </source>
</evidence>
<accession>A0A8R7R6G9</accession>
<keyword evidence="8" id="KW-0560">Oxidoreductase</keyword>
<dbReference type="GO" id="GO:0005506">
    <property type="term" value="F:iron ion binding"/>
    <property type="evidence" value="ECO:0007669"/>
    <property type="project" value="InterPro"/>
</dbReference>
<dbReference type="GO" id="GO:0004497">
    <property type="term" value="F:monooxygenase activity"/>
    <property type="evidence" value="ECO:0007669"/>
    <property type="project" value="UniProtKB-KW"/>
</dbReference>
<dbReference type="SUPFAM" id="SSF48264">
    <property type="entry name" value="Cytochrome P450"/>
    <property type="match status" value="1"/>
</dbReference>
<name>A0A8R7R6G9_TRIUA</name>
<evidence type="ECO:0000256" key="2">
    <source>
        <dbReference type="ARBA" id="ARBA00004167"/>
    </source>
</evidence>
<evidence type="ECO:0000313" key="14">
    <source>
        <dbReference type="Proteomes" id="UP000015106"/>
    </source>
</evidence>
<dbReference type="PANTHER" id="PTHR47953">
    <property type="entry name" value="OS08G0105600 PROTEIN"/>
    <property type="match status" value="1"/>
</dbReference>
<keyword evidence="5" id="KW-0812">Transmembrane</keyword>
<comment type="similarity">
    <text evidence="3">Belongs to the cytochrome P450 family.</text>
</comment>
<reference evidence="13" key="2">
    <citation type="submission" date="2018-03" db="EMBL/GenBank/DDBJ databases">
        <title>The Triticum urartu genome reveals the dynamic nature of wheat genome evolution.</title>
        <authorList>
            <person name="Ling H."/>
            <person name="Ma B."/>
            <person name="Shi X."/>
            <person name="Liu H."/>
            <person name="Dong L."/>
            <person name="Sun H."/>
            <person name="Cao Y."/>
            <person name="Gao Q."/>
            <person name="Zheng S."/>
            <person name="Li Y."/>
            <person name="Yu Y."/>
            <person name="Du H."/>
            <person name="Qi M."/>
            <person name="Li Y."/>
            <person name="Yu H."/>
            <person name="Cui Y."/>
            <person name="Wang N."/>
            <person name="Chen C."/>
            <person name="Wu H."/>
            <person name="Zhao Y."/>
            <person name="Zhang J."/>
            <person name="Li Y."/>
            <person name="Zhou W."/>
            <person name="Zhang B."/>
            <person name="Hu W."/>
            <person name="Eijk M."/>
            <person name="Tang J."/>
            <person name="Witsenboer H."/>
            <person name="Zhao S."/>
            <person name="Li Z."/>
            <person name="Zhang A."/>
            <person name="Wang D."/>
            <person name="Liang C."/>
        </authorList>
    </citation>
    <scope>NUCLEOTIDE SEQUENCE [LARGE SCALE GENOMIC DNA]</scope>
    <source>
        <strain evidence="13">cv. G1812</strain>
    </source>
</reference>
<dbReference type="Gene3D" id="1.10.630.10">
    <property type="entry name" value="Cytochrome P450"/>
    <property type="match status" value="1"/>
</dbReference>
<keyword evidence="6 12" id="KW-0479">Metal-binding</keyword>
<dbReference type="GO" id="GO:0020037">
    <property type="term" value="F:heme binding"/>
    <property type="evidence" value="ECO:0007669"/>
    <property type="project" value="InterPro"/>
</dbReference>
<dbReference type="Gramene" id="TuG1812G0700005616.01.T01">
    <property type="protein sequence ID" value="TuG1812G0700005616.01.T01.cds310438"/>
    <property type="gene ID" value="TuG1812G0700005616.01"/>
</dbReference>
<keyword evidence="11" id="KW-0472">Membrane</keyword>
<feature type="binding site" description="axial binding residue" evidence="12">
    <location>
        <position position="192"/>
    </location>
    <ligand>
        <name>heme</name>
        <dbReference type="ChEBI" id="CHEBI:30413"/>
    </ligand>
    <ligandPart>
        <name>Fe</name>
        <dbReference type="ChEBI" id="CHEBI:18248"/>
    </ligandPart>
</feature>